<reference evidence="1" key="1">
    <citation type="submission" date="2022-05" db="EMBL/GenBank/DDBJ databases">
        <title>Novel bacterial taxa in a minimal lignocellulolytic consortium and its capacity to transform plastics disclosed by genome-resolved metagenomics.</title>
        <authorList>
            <person name="Rodriguez C.A.D."/>
            <person name="Diaz-Garcia L."/>
            <person name="Herrera K."/>
            <person name="Tarazona N.A."/>
            <person name="Sproer C."/>
            <person name="Overmann J."/>
            <person name="Jimenez D.J."/>
        </authorList>
    </citation>
    <scope>NUCLEOTIDE SEQUENCE</scope>
    <source>
        <strain evidence="1">MAG5</strain>
    </source>
</reference>
<organism evidence="1 2">
    <name type="scientific">Candidatus Pristimantibacillus lignocellulolyticus</name>
    <dbReference type="NCBI Taxonomy" id="2994561"/>
    <lineage>
        <taxon>Bacteria</taxon>
        <taxon>Bacillati</taxon>
        <taxon>Bacillota</taxon>
        <taxon>Bacilli</taxon>
        <taxon>Bacillales</taxon>
        <taxon>Paenibacillaceae</taxon>
        <taxon>Candidatus Pristimantibacillus</taxon>
    </lineage>
</organism>
<gene>
    <name evidence="1" type="ORF">NAG76_22365</name>
</gene>
<evidence type="ECO:0000313" key="2">
    <source>
        <dbReference type="Proteomes" id="UP001056756"/>
    </source>
</evidence>
<dbReference type="Proteomes" id="UP001056756">
    <property type="component" value="Chromosome"/>
</dbReference>
<evidence type="ECO:0000313" key="1">
    <source>
        <dbReference type="EMBL" id="URN94527.1"/>
    </source>
</evidence>
<dbReference type="EMBL" id="CP097899">
    <property type="protein sequence ID" value="URN94527.1"/>
    <property type="molecule type" value="Genomic_DNA"/>
</dbReference>
<dbReference type="KEGG" id="plig:NAG76_22365"/>
<name>A0A9J6ZER7_9BACL</name>
<protein>
    <submittedName>
        <fullName evidence="1">Uncharacterized protein</fullName>
    </submittedName>
</protein>
<sequence>MAKFNIEVELDWINEDSIDEVMQQKIINGIQDKLTKDISAKMEKQLSEIITNRVKTIADAMLQEVTKKSLGEIQMPVTDGGWGSKVEFISLTQFIGKRFEKFMTEKKLDERGNKADYSRDAKYTISEYLLHGYLEKELLGKVTKTIEKARTDAEKTVVKTLEENLQAQLSADIINRLNIPLLLENLQSQAVLLENKK</sequence>
<accession>A0A9J6ZER7</accession>
<proteinExistence type="predicted"/>
<dbReference type="AlphaFoldDB" id="A0A9J6ZER7"/>